<gene>
    <name evidence="1" type="ORF">GOODEAATRI_006852</name>
</gene>
<comment type="caution">
    <text evidence="1">The sequence shown here is derived from an EMBL/GenBank/DDBJ whole genome shotgun (WGS) entry which is preliminary data.</text>
</comment>
<protein>
    <submittedName>
        <fullName evidence="1">Uncharacterized protein</fullName>
    </submittedName>
</protein>
<proteinExistence type="predicted"/>
<reference evidence="1 2" key="1">
    <citation type="submission" date="2021-06" db="EMBL/GenBank/DDBJ databases">
        <authorList>
            <person name="Palmer J.M."/>
        </authorList>
    </citation>
    <scope>NUCLEOTIDE SEQUENCE [LARGE SCALE GENOMIC DNA]</scope>
    <source>
        <strain evidence="1 2">GA_2019</strain>
        <tissue evidence="1">Muscle</tissue>
    </source>
</reference>
<dbReference type="Proteomes" id="UP001476798">
    <property type="component" value="Unassembled WGS sequence"/>
</dbReference>
<dbReference type="EMBL" id="JAHRIO010020326">
    <property type="protein sequence ID" value="MEQ2164459.1"/>
    <property type="molecule type" value="Genomic_DNA"/>
</dbReference>
<evidence type="ECO:0000313" key="2">
    <source>
        <dbReference type="Proteomes" id="UP001476798"/>
    </source>
</evidence>
<keyword evidence="2" id="KW-1185">Reference proteome</keyword>
<name>A0ABV0N0T3_9TELE</name>
<organism evidence="1 2">
    <name type="scientific">Goodea atripinnis</name>
    <dbReference type="NCBI Taxonomy" id="208336"/>
    <lineage>
        <taxon>Eukaryota</taxon>
        <taxon>Metazoa</taxon>
        <taxon>Chordata</taxon>
        <taxon>Craniata</taxon>
        <taxon>Vertebrata</taxon>
        <taxon>Euteleostomi</taxon>
        <taxon>Actinopterygii</taxon>
        <taxon>Neopterygii</taxon>
        <taxon>Teleostei</taxon>
        <taxon>Neoteleostei</taxon>
        <taxon>Acanthomorphata</taxon>
        <taxon>Ovalentaria</taxon>
        <taxon>Atherinomorphae</taxon>
        <taxon>Cyprinodontiformes</taxon>
        <taxon>Goodeidae</taxon>
        <taxon>Goodea</taxon>
    </lineage>
</organism>
<accession>A0ABV0N0T3</accession>
<evidence type="ECO:0000313" key="1">
    <source>
        <dbReference type="EMBL" id="MEQ2164459.1"/>
    </source>
</evidence>
<sequence>MSVIPHFPLGAWLRSLDHSAQATISALTLHARLAYPLWLCPVTLDLNRGMKTRTKEGKQTLTSWQPVQSCGVTGRCSLTGVDNQSSSRESL</sequence>